<dbReference type="EMBL" id="CP113864">
    <property type="protein sequence ID" value="WAM31987.1"/>
    <property type="molecule type" value="Genomic_DNA"/>
</dbReference>
<keyword evidence="1" id="KW-1133">Transmembrane helix</keyword>
<dbReference type="RefSeq" id="WP_045165388.1">
    <property type="nucleotide sequence ID" value="NZ_CP113864.1"/>
</dbReference>
<organism evidence="2 3">
    <name type="scientific">Caldicellulosiruptor naganoensis</name>
    <dbReference type="NCBI Taxonomy" id="29324"/>
    <lineage>
        <taxon>Bacteria</taxon>
        <taxon>Bacillati</taxon>
        <taxon>Bacillota</taxon>
        <taxon>Bacillota incertae sedis</taxon>
        <taxon>Caldicellulosiruptorales</taxon>
        <taxon>Caldicellulosiruptoraceae</taxon>
        <taxon>Caldicellulosiruptor</taxon>
    </lineage>
</organism>
<feature type="transmembrane region" description="Helical" evidence="1">
    <location>
        <begin position="105"/>
        <end position="124"/>
    </location>
</feature>
<keyword evidence="3" id="KW-1185">Reference proteome</keyword>
<feature type="transmembrane region" description="Helical" evidence="1">
    <location>
        <begin position="163"/>
        <end position="181"/>
    </location>
</feature>
<protein>
    <recommendedName>
        <fullName evidence="4">Yip1 domain-containing protein</fullName>
    </recommendedName>
</protein>
<keyword evidence="1" id="KW-0472">Membrane</keyword>
<evidence type="ECO:0000313" key="2">
    <source>
        <dbReference type="EMBL" id="WAM31987.1"/>
    </source>
</evidence>
<evidence type="ECO:0000313" key="3">
    <source>
        <dbReference type="Proteomes" id="UP001164745"/>
    </source>
</evidence>
<proteinExistence type="predicted"/>
<sequence length="237" mass="27160">MNKCPKCGREFAENEVCNCEIEITNDIKNEEKNRNISNFVGTNYEEKKEESPTNMKTSQISEQLNKSLNLIMKYIVSIIKFAVEFMKSPTMFLEKIIAYQDIKTGLVYLGITFILLFFQNIIAINRGIDLLNDLVSAFNKSIFGIPSFSYRIEINGWEVFSKMLFGFGFLYIIFCGIYFGILNLFKEKTDFKAIVAAVGVNFIPIGFAALGGIILQFISFWLLFIVWSFLGLVHLFL</sequence>
<keyword evidence="1" id="KW-0812">Transmembrane</keyword>
<name>A0ABY7BI15_9FIRM</name>
<evidence type="ECO:0000256" key="1">
    <source>
        <dbReference type="SAM" id="Phobius"/>
    </source>
</evidence>
<feature type="transmembrane region" description="Helical" evidence="1">
    <location>
        <begin position="220"/>
        <end position="236"/>
    </location>
</feature>
<feature type="transmembrane region" description="Helical" evidence="1">
    <location>
        <begin position="193"/>
        <end position="214"/>
    </location>
</feature>
<dbReference type="Proteomes" id="UP001164745">
    <property type="component" value="Chromosome"/>
</dbReference>
<accession>A0ABY7BI15</accession>
<evidence type="ECO:0008006" key="4">
    <source>
        <dbReference type="Google" id="ProtNLM"/>
    </source>
</evidence>
<reference evidence="2" key="1">
    <citation type="submission" date="2022-12" db="EMBL/GenBank/DDBJ databases">
        <authorList>
            <person name="Bing R.G."/>
            <person name="Willard D.J."/>
            <person name="Manesh M.J.H."/>
            <person name="Laemthong T."/>
            <person name="Crosby J.R."/>
            <person name="Kelly R.M."/>
        </authorList>
    </citation>
    <scope>NUCLEOTIDE SEQUENCE</scope>
    <source>
        <strain evidence="2">DSM 8991</strain>
    </source>
</reference>
<gene>
    <name evidence="2" type="ORF">OTJ99_000475</name>
</gene>